<dbReference type="FunFam" id="3.40.50.720:FF:000084">
    <property type="entry name" value="Short-chain dehydrogenase reductase"/>
    <property type="match status" value="1"/>
</dbReference>
<proteinExistence type="inferred from homology"/>
<dbReference type="EMBL" id="AP018492">
    <property type="protein sequence ID" value="BBC61141.1"/>
    <property type="molecule type" value="Genomic_DNA"/>
</dbReference>
<dbReference type="GO" id="GO:0016491">
    <property type="term" value="F:oxidoreductase activity"/>
    <property type="evidence" value="ECO:0007669"/>
    <property type="project" value="UniProtKB-KW"/>
</dbReference>
<keyword evidence="2" id="KW-0560">Oxidoreductase</keyword>
<gene>
    <name evidence="3" type="ORF">DAT561_1029</name>
</gene>
<dbReference type="NCBIfam" id="NF005118">
    <property type="entry name" value="PRK06550.1"/>
    <property type="match status" value="1"/>
</dbReference>
<evidence type="ECO:0000313" key="4">
    <source>
        <dbReference type="Proteomes" id="UP000269226"/>
    </source>
</evidence>
<dbReference type="CDD" id="cd05233">
    <property type="entry name" value="SDR_c"/>
    <property type="match status" value="1"/>
</dbReference>
<dbReference type="PRINTS" id="PR00080">
    <property type="entry name" value="SDRFAMILY"/>
</dbReference>
<organism evidence="3 4">
    <name type="scientific">Melissococcus plutonius</name>
    <dbReference type="NCBI Taxonomy" id="33970"/>
    <lineage>
        <taxon>Bacteria</taxon>
        <taxon>Bacillati</taxon>
        <taxon>Bacillota</taxon>
        <taxon>Bacilli</taxon>
        <taxon>Lactobacillales</taxon>
        <taxon>Enterococcaceae</taxon>
        <taxon>Melissococcus</taxon>
    </lineage>
</organism>
<dbReference type="Gene3D" id="3.40.50.720">
    <property type="entry name" value="NAD(P)-binding Rossmann-like Domain"/>
    <property type="match status" value="1"/>
</dbReference>
<dbReference type="SUPFAM" id="SSF51735">
    <property type="entry name" value="NAD(P)-binding Rossmann-fold domains"/>
    <property type="match status" value="1"/>
</dbReference>
<dbReference type="GeneID" id="57043578"/>
<dbReference type="GO" id="GO:0008206">
    <property type="term" value="P:bile acid metabolic process"/>
    <property type="evidence" value="ECO:0007669"/>
    <property type="project" value="UniProtKB-ARBA"/>
</dbReference>
<evidence type="ECO:0000256" key="2">
    <source>
        <dbReference type="ARBA" id="ARBA00023002"/>
    </source>
</evidence>
<dbReference type="PANTHER" id="PTHR24321">
    <property type="entry name" value="DEHYDROGENASES, SHORT CHAIN"/>
    <property type="match status" value="1"/>
</dbReference>
<dbReference type="AlphaFoldDB" id="A0A2Z5Y2X1"/>
<dbReference type="Pfam" id="PF13561">
    <property type="entry name" value="adh_short_C2"/>
    <property type="match status" value="1"/>
</dbReference>
<dbReference type="PRINTS" id="PR00081">
    <property type="entry name" value="GDHRDH"/>
</dbReference>
<dbReference type="PANTHER" id="PTHR24321:SF8">
    <property type="entry name" value="ESTRADIOL 17-BETA-DEHYDROGENASE 8-RELATED"/>
    <property type="match status" value="1"/>
</dbReference>
<name>A0A2Z5Y2X1_9ENTE</name>
<evidence type="ECO:0000313" key="3">
    <source>
        <dbReference type="EMBL" id="BBC61141.1"/>
    </source>
</evidence>
<comment type="similarity">
    <text evidence="1">Belongs to the short-chain dehydrogenases/reductases (SDR) family.</text>
</comment>
<dbReference type="Proteomes" id="UP000269226">
    <property type="component" value="Chromosome"/>
</dbReference>
<dbReference type="InterPro" id="IPR036291">
    <property type="entry name" value="NAD(P)-bd_dom_sf"/>
</dbReference>
<accession>A0A2Z5Y2X1</accession>
<dbReference type="InterPro" id="IPR002347">
    <property type="entry name" value="SDR_fam"/>
</dbReference>
<protein>
    <submittedName>
        <fullName evidence="3">3-oxoacyl-[acyl-carrier protein] reductase</fullName>
    </submittedName>
</protein>
<dbReference type="RefSeq" id="WP_015695045.1">
    <property type="nucleotide sequence ID" value="NZ_AP018492.1"/>
</dbReference>
<reference evidence="3 4" key="1">
    <citation type="submission" date="2018-01" db="EMBL/GenBank/DDBJ databases">
        <title>Whole genome sequence of Melissococcus plutonius DAT561.</title>
        <authorList>
            <person name="Okumura K."/>
            <person name="Takamatsu D."/>
            <person name="Okura M."/>
        </authorList>
    </citation>
    <scope>NUCLEOTIDE SEQUENCE [LARGE SCALE GENOMIC DNA]</scope>
    <source>
        <strain evidence="3 4">DAT561</strain>
    </source>
</reference>
<evidence type="ECO:0000256" key="1">
    <source>
        <dbReference type="ARBA" id="ARBA00006484"/>
    </source>
</evidence>
<sequence>MIFKEFNKKGVFITGAASGIGQAQATAFIQQGAYVFGFDKNQAGLIETAKKCCDKPGQFSYAVGDVSKKADVLAAVMQVKQEFGSIDILLNTAGLLDAYKPTLEVTETEWENILAVNLGGVFLTTNAILPDMLKNNHGVIINMTSIAGFLAGGGGAAYTASKHAIVGYTKQLDYDYCSKGIRVNGIAPGAIKTPMNAVDFAGDGKIAEWVANETPAGRWAQPSEVADLTLFLASYHADYIHGSILPIDGGWMEK</sequence>